<gene>
    <name evidence="7" type="ORF">LVJ81_06360</name>
</gene>
<dbReference type="SUPFAM" id="SSF50249">
    <property type="entry name" value="Nucleic acid-binding proteins"/>
    <property type="match status" value="1"/>
</dbReference>
<comment type="similarity">
    <text evidence="5">Belongs to the class I-like SAM-binding methyltransferase superfamily. RNA M5U methyltransferase family.</text>
</comment>
<proteinExistence type="inferred from homology"/>
<keyword evidence="1 5" id="KW-0489">Methyltransferase</keyword>
<keyword evidence="4" id="KW-0411">Iron-sulfur</keyword>
<sequence>MTHYKIIDLDTMGQGVAKDDGQITFIAKTLPEEIVEAKVYRSKKNIHFAHVIDIIQASPKRQDVPCPHYAQCGGCDYQHVDYPTELNFKQQALQRHLRKFPPVDITVHAAPQRFHYRNRVQLHYQKDKQILGLMDVNYEPFAVSQCQLMQAQVREAVLGLYENQAWLQLVEQEPVRGHIELYWRDDEIHISVNRPYANGGFTQVFPHMNHYLTTWLAHLTTQYLPQDAVIYDLFGGNGNLSLPLGKQTLVVDQYGDNTPENTETQTFVSQNLYAKDALTRLQAAIPTHLQQPTCLIIDPPRSGLKNLKDFVAAFQPKAVIFIACEPTSFARDMVTCLDEYELVQVDLFDLFPATQHYETVGVLVRKDIQVTTI</sequence>
<keyword evidence="2 5" id="KW-0808">Transferase</keyword>
<keyword evidence="8" id="KW-1185">Reference proteome</keyword>
<dbReference type="PROSITE" id="PS51687">
    <property type="entry name" value="SAM_MT_RNA_M5U"/>
    <property type="match status" value="1"/>
</dbReference>
<reference evidence="7" key="2">
    <citation type="journal article" date="2022" name="Res Sq">
        <title>Evolution of multicellular longitudinally dividing oral cavity symbionts (Neisseriaceae).</title>
        <authorList>
            <person name="Nyongesa S."/>
            <person name="Weber P."/>
            <person name="Bernet E."/>
            <person name="Pullido F."/>
            <person name="Nieckarz M."/>
            <person name="Delaby M."/>
            <person name="Nieves C."/>
            <person name="Viehboeck T."/>
            <person name="Krause N."/>
            <person name="Rivera-Millot A."/>
            <person name="Nakamura A."/>
            <person name="Vischer N."/>
            <person name="VanNieuwenhze M."/>
            <person name="Brun Y."/>
            <person name="Cava F."/>
            <person name="Bulgheresi S."/>
            <person name="Veyrier F."/>
        </authorList>
    </citation>
    <scope>NUCLEOTIDE SEQUENCE</scope>
    <source>
        <strain evidence="7">SAG 1488-6</strain>
    </source>
</reference>
<dbReference type="InterPro" id="IPR010280">
    <property type="entry name" value="U5_MeTrfase_fam"/>
</dbReference>
<dbReference type="Proteomes" id="UP000832034">
    <property type="component" value="Chromosome"/>
</dbReference>
<dbReference type="SUPFAM" id="SSF53335">
    <property type="entry name" value="S-adenosyl-L-methionine-dependent methyltransferases"/>
    <property type="match status" value="2"/>
</dbReference>
<evidence type="ECO:0000259" key="6">
    <source>
        <dbReference type="PROSITE" id="PS50926"/>
    </source>
</evidence>
<dbReference type="Gene3D" id="2.40.50.140">
    <property type="entry name" value="Nucleic acid-binding proteins"/>
    <property type="match status" value="1"/>
</dbReference>
<feature type="binding site" evidence="5">
    <location>
        <position position="298"/>
    </location>
    <ligand>
        <name>S-adenosyl-L-methionine</name>
        <dbReference type="ChEBI" id="CHEBI:59789"/>
    </ligand>
</feature>
<feature type="domain" description="TRAM" evidence="6">
    <location>
        <begin position="1"/>
        <end position="53"/>
    </location>
</feature>
<evidence type="ECO:0000256" key="3">
    <source>
        <dbReference type="ARBA" id="ARBA00022691"/>
    </source>
</evidence>
<evidence type="ECO:0000256" key="5">
    <source>
        <dbReference type="PROSITE-ProRule" id="PRU01024"/>
    </source>
</evidence>
<feature type="active site" description="Nucleophile" evidence="5">
    <location>
        <position position="324"/>
    </location>
</feature>
<dbReference type="PANTHER" id="PTHR11061:SF30">
    <property type="entry name" value="TRNA (URACIL(54)-C(5))-METHYLTRANSFERASE"/>
    <property type="match status" value="1"/>
</dbReference>
<feature type="binding site" evidence="5">
    <location>
        <position position="203"/>
    </location>
    <ligand>
        <name>S-adenosyl-L-methionine</name>
        <dbReference type="ChEBI" id="CHEBI:59789"/>
    </ligand>
</feature>
<dbReference type="InterPro" id="IPR029063">
    <property type="entry name" value="SAM-dependent_MTases_sf"/>
</dbReference>
<evidence type="ECO:0000256" key="4">
    <source>
        <dbReference type="ARBA" id="ARBA00023014"/>
    </source>
</evidence>
<dbReference type="Pfam" id="PF01938">
    <property type="entry name" value="TRAM"/>
    <property type="match status" value="1"/>
</dbReference>
<evidence type="ECO:0000313" key="7">
    <source>
        <dbReference type="EMBL" id="UOO93643.1"/>
    </source>
</evidence>
<dbReference type="Pfam" id="PF05958">
    <property type="entry name" value="tRNA_U5-meth_tr"/>
    <property type="match status" value="1"/>
</dbReference>
<dbReference type="InterPro" id="IPR002792">
    <property type="entry name" value="TRAM_dom"/>
</dbReference>
<dbReference type="GO" id="GO:0008168">
    <property type="term" value="F:methyltransferase activity"/>
    <property type="evidence" value="ECO:0007669"/>
    <property type="project" value="UniProtKB-KW"/>
</dbReference>
<evidence type="ECO:0000313" key="8">
    <source>
        <dbReference type="Proteomes" id="UP000832034"/>
    </source>
</evidence>
<organism evidence="7 8">
    <name type="scientific">Vitreoscilla stercoraria</name>
    <dbReference type="NCBI Taxonomy" id="61"/>
    <lineage>
        <taxon>Bacteria</taxon>
        <taxon>Pseudomonadati</taxon>
        <taxon>Pseudomonadota</taxon>
        <taxon>Betaproteobacteria</taxon>
        <taxon>Neisseriales</taxon>
        <taxon>Neisseriaceae</taxon>
        <taxon>Vitreoscilla</taxon>
    </lineage>
</organism>
<keyword evidence="4" id="KW-0479">Metal-binding</keyword>
<evidence type="ECO:0000256" key="1">
    <source>
        <dbReference type="ARBA" id="ARBA00022603"/>
    </source>
</evidence>
<dbReference type="RefSeq" id="WP_019957853.1">
    <property type="nucleotide sequence ID" value="NZ_CP091512.1"/>
</dbReference>
<keyword evidence="4" id="KW-0408">Iron</keyword>
<dbReference type="PROSITE" id="PS50926">
    <property type="entry name" value="TRAM"/>
    <property type="match status" value="1"/>
</dbReference>
<keyword evidence="3 5" id="KW-0949">S-adenosyl-L-methionine</keyword>
<accession>A0ABY4EEB3</accession>
<feature type="binding site" evidence="5">
    <location>
        <position position="234"/>
    </location>
    <ligand>
        <name>S-adenosyl-L-methionine</name>
        <dbReference type="ChEBI" id="CHEBI:59789"/>
    </ligand>
</feature>
<dbReference type="EMBL" id="CP091512">
    <property type="protein sequence ID" value="UOO93643.1"/>
    <property type="molecule type" value="Genomic_DNA"/>
</dbReference>
<dbReference type="PANTHER" id="PTHR11061">
    <property type="entry name" value="RNA M5U METHYLTRANSFERASE"/>
    <property type="match status" value="1"/>
</dbReference>
<dbReference type="InterPro" id="IPR012340">
    <property type="entry name" value="NA-bd_OB-fold"/>
</dbReference>
<name>A0ABY4EEB3_VITST</name>
<reference evidence="7" key="1">
    <citation type="submission" date="2021-12" db="EMBL/GenBank/DDBJ databases">
        <authorList>
            <person name="Veyrier F.J."/>
        </authorList>
    </citation>
    <scope>NUCLEOTIDE SEQUENCE</scope>
    <source>
        <strain evidence="7">SAG 1488-6</strain>
    </source>
</reference>
<evidence type="ECO:0000256" key="2">
    <source>
        <dbReference type="ARBA" id="ARBA00022679"/>
    </source>
</evidence>
<dbReference type="Gene3D" id="3.40.50.150">
    <property type="entry name" value="Vaccinia Virus protein VP39"/>
    <property type="match status" value="2"/>
</dbReference>
<protein>
    <submittedName>
        <fullName evidence="7">Class I SAM-dependent RNA methyltransferase</fullName>
    </submittedName>
</protein>
<comment type="caution">
    <text evidence="5">Lacks conserved residue(s) required for the propagation of feature annotation.</text>
</comment>
<dbReference type="GO" id="GO:0032259">
    <property type="term" value="P:methylation"/>
    <property type="evidence" value="ECO:0007669"/>
    <property type="project" value="UniProtKB-KW"/>
</dbReference>